<feature type="transmembrane region" description="Helical" evidence="10">
    <location>
        <begin position="12"/>
        <end position="35"/>
    </location>
</feature>
<dbReference type="SUPFAM" id="SSF47384">
    <property type="entry name" value="Homodimeric domain of signal transducing histidine kinase"/>
    <property type="match status" value="1"/>
</dbReference>
<accession>A0A916QIM4</accession>
<keyword evidence="10" id="KW-1133">Transmembrane helix</keyword>
<evidence type="ECO:0000313" key="13">
    <source>
        <dbReference type="Proteomes" id="UP000654993"/>
    </source>
</evidence>
<dbReference type="AlphaFoldDB" id="A0A916QIM4"/>
<evidence type="ECO:0000256" key="3">
    <source>
        <dbReference type="ARBA" id="ARBA00012438"/>
    </source>
</evidence>
<keyword evidence="13" id="KW-1185">Reference proteome</keyword>
<evidence type="ECO:0000256" key="2">
    <source>
        <dbReference type="ARBA" id="ARBA00004370"/>
    </source>
</evidence>
<dbReference type="GO" id="GO:0004721">
    <property type="term" value="F:phosphoprotein phosphatase activity"/>
    <property type="evidence" value="ECO:0007669"/>
    <property type="project" value="TreeGrafter"/>
</dbReference>
<dbReference type="PANTHER" id="PTHR45453:SF1">
    <property type="entry name" value="PHOSPHATE REGULON SENSOR PROTEIN PHOR"/>
    <property type="match status" value="1"/>
</dbReference>
<name>A0A916QIM4_9BACL</name>
<dbReference type="CDD" id="cd00082">
    <property type="entry name" value="HisKA"/>
    <property type="match status" value="1"/>
</dbReference>
<feature type="transmembrane region" description="Helical" evidence="10">
    <location>
        <begin position="108"/>
        <end position="130"/>
    </location>
</feature>
<dbReference type="PANTHER" id="PTHR45453">
    <property type="entry name" value="PHOSPHATE REGULON SENSOR PROTEIN PHOR"/>
    <property type="match status" value="1"/>
</dbReference>
<evidence type="ECO:0000256" key="8">
    <source>
        <dbReference type="ARBA" id="ARBA00022840"/>
    </source>
</evidence>
<evidence type="ECO:0000256" key="10">
    <source>
        <dbReference type="SAM" id="Phobius"/>
    </source>
</evidence>
<feature type="domain" description="Histidine kinase" evidence="11">
    <location>
        <begin position="198"/>
        <end position="410"/>
    </location>
</feature>
<dbReference type="InterPro" id="IPR005467">
    <property type="entry name" value="His_kinase_dom"/>
</dbReference>
<dbReference type="SMART" id="SM00388">
    <property type="entry name" value="HisKA"/>
    <property type="match status" value="1"/>
</dbReference>
<reference evidence="12" key="2">
    <citation type="journal article" date="2021" name="Data Brief">
        <title>Draft genome sequence data of the facultative, thermophilic, xylanolytic bacterium Paenibacillus sp. strain DA-C8.</title>
        <authorList>
            <person name="Chhe C."/>
            <person name="Uke A."/>
            <person name="Baramee S."/>
            <person name="Ungkulpasvich U."/>
            <person name="Tachaapaikoon C."/>
            <person name="Pason P."/>
            <person name="Waeonukul R."/>
            <person name="Ratanakhanokchai K."/>
            <person name="Kosugi A."/>
        </authorList>
    </citation>
    <scope>NUCLEOTIDE SEQUENCE</scope>
    <source>
        <strain evidence="12">DA-C8</strain>
    </source>
</reference>
<dbReference type="InterPro" id="IPR050351">
    <property type="entry name" value="BphY/WalK/GraS-like"/>
</dbReference>
<keyword evidence="5" id="KW-0808">Transferase</keyword>
<keyword evidence="10" id="KW-0472">Membrane</keyword>
<evidence type="ECO:0000259" key="11">
    <source>
        <dbReference type="PROSITE" id="PS50109"/>
    </source>
</evidence>
<protein>
    <recommendedName>
        <fullName evidence="3">histidine kinase</fullName>
        <ecNumber evidence="3">2.7.13.3</ecNumber>
    </recommendedName>
</protein>
<dbReference type="RefSeq" id="WP_200967447.1">
    <property type="nucleotide sequence ID" value="NZ_BMAQ01000039.1"/>
</dbReference>
<keyword evidence="4" id="KW-0597">Phosphoprotein</keyword>
<comment type="catalytic activity">
    <reaction evidence="1">
        <text>ATP + protein L-histidine = ADP + protein N-phospho-L-histidine.</text>
        <dbReference type="EC" id="2.7.13.3"/>
    </reaction>
</comment>
<keyword evidence="7 12" id="KW-0418">Kinase</keyword>
<comment type="subcellular location">
    <subcellularLocation>
        <location evidence="2">Membrane</location>
    </subcellularLocation>
</comment>
<dbReference type="GO" id="GO:0000155">
    <property type="term" value="F:phosphorelay sensor kinase activity"/>
    <property type="evidence" value="ECO:0007669"/>
    <property type="project" value="InterPro"/>
</dbReference>
<reference evidence="12" key="1">
    <citation type="submission" date="2020-08" db="EMBL/GenBank/DDBJ databases">
        <authorList>
            <person name="Uke A."/>
            <person name="Chhe C."/>
            <person name="Baramee S."/>
            <person name="Kosugi A."/>
        </authorList>
    </citation>
    <scope>NUCLEOTIDE SEQUENCE</scope>
    <source>
        <strain evidence="12">DA-C8</strain>
    </source>
</reference>
<keyword evidence="10" id="KW-0812">Transmembrane</keyword>
<dbReference type="InterPro" id="IPR036097">
    <property type="entry name" value="HisK_dim/P_sf"/>
</dbReference>
<dbReference type="Gene3D" id="1.10.287.130">
    <property type="match status" value="1"/>
</dbReference>
<proteinExistence type="predicted"/>
<dbReference type="Pfam" id="PF00512">
    <property type="entry name" value="HisKA"/>
    <property type="match status" value="1"/>
</dbReference>
<evidence type="ECO:0000313" key="12">
    <source>
        <dbReference type="EMBL" id="GFR39241.1"/>
    </source>
</evidence>
<dbReference type="InterPro" id="IPR003661">
    <property type="entry name" value="HisK_dim/P_dom"/>
</dbReference>
<dbReference type="GO" id="GO:0005524">
    <property type="term" value="F:ATP binding"/>
    <property type="evidence" value="ECO:0007669"/>
    <property type="project" value="UniProtKB-KW"/>
</dbReference>
<dbReference type="PRINTS" id="PR00344">
    <property type="entry name" value="BCTRLSENSOR"/>
</dbReference>
<dbReference type="Pfam" id="PF02518">
    <property type="entry name" value="HATPase_c"/>
    <property type="match status" value="1"/>
</dbReference>
<dbReference type="GO" id="GO:0005886">
    <property type="term" value="C:plasma membrane"/>
    <property type="evidence" value="ECO:0007669"/>
    <property type="project" value="TreeGrafter"/>
</dbReference>
<dbReference type="CDD" id="cd00075">
    <property type="entry name" value="HATPase"/>
    <property type="match status" value="1"/>
</dbReference>
<keyword evidence="6" id="KW-0547">Nucleotide-binding</keyword>
<evidence type="ECO:0000256" key="6">
    <source>
        <dbReference type="ARBA" id="ARBA00022741"/>
    </source>
</evidence>
<dbReference type="InterPro" id="IPR004358">
    <property type="entry name" value="Sig_transdc_His_kin-like_C"/>
</dbReference>
<dbReference type="SMART" id="SM00387">
    <property type="entry name" value="HATPase_c"/>
    <property type="match status" value="1"/>
</dbReference>
<evidence type="ECO:0000256" key="1">
    <source>
        <dbReference type="ARBA" id="ARBA00000085"/>
    </source>
</evidence>
<organism evidence="12 13">
    <name type="scientific">Insulibacter thermoxylanivorax</name>
    <dbReference type="NCBI Taxonomy" id="2749268"/>
    <lineage>
        <taxon>Bacteria</taxon>
        <taxon>Bacillati</taxon>
        <taxon>Bacillota</taxon>
        <taxon>Bacilli</taxon>
        <taxon>Bacillales</taxon>
        <taxon>Paenibacillaceae</taxon>
        <taxon>Insulibacter</taxon>
    </lineage>
</organism>
<dbReference type="InterPro" id="IPR003594">
    <property type="entry name" value="HATPase_dom"/>
</dbReference>
<dbReference type="GO" id="GO:0016036">
    <property type="term" value="P:cellular response to phosphate starvation"/>
    <property type="evidence" value="ECO:0007669"/>
    <property type="project" value="TreeGrafter"/>
</dbReference>
<dbReference type="Gene3D" id="3.30.565.10">
    <property type="entry name" value="Histidine kinase-like ATPase, C-terminal domain"/>
    <property type="match status" value="1"/>
</dbReference>
<gene>
    <name evidence="12" type="ORF">PRECH8_25370</name>
</gene>
<dbReference type="EC" id="2.7.13.3" evidence="3"/>
<evidence type="ECO:0000256" key="7">
    <source>
        <dbReference type="ARBA" id="ARBA00022777"/>
    </source>
</evidence>
<keyword evidence="9" id="KW-0902">Two-component regulatory system</keyword>
<dbReference type="Proteomes" id="UP000654993">
    <property type="component" value="Unassembled WGS sequence"/>
</dbReference>
<dbReference type="SUPFAM" id="SSF55874">
    <property type="entry name" value="ATPase domain of HSP90 chaperone/DNA topoisomerase II/histidine kinase"/>
    <property type="match status" value="1"/>
</dbReference>
<evidence type="ECO:0000256" key="5">
    <source>
        <dbReference type="ARBA" id="ARBA00022679"/>
    </source>
</evidence>
<dbReference type="EMBL" id="BMAQ01000039">
    <property type="protein sequence ID" value="GFR39241.1"/>
    <property type="molecule type" value="Genomic_DNA"/>
</dbReference>
<sequence length="411" mass="46465">MHLLRNPEVLRLTQGLVLVFILFILLAAAAANLSLQHHMQPILDYQAAIIGTLVEQFPEAERSILHQLDEVDPAALQAGRALLARYGYDADALLYNTHHLQDYARDQAWLILSLVILLFVTLITIFYLFLRRRYRIVAELHDYAGLVANGQRTMDIRDNGEGEFSILKNQIYTITTMLKEQAAVLKREKLALSDSIADISHQLKTPLTSLSVMTDLLMEEPAPEMRKQFLERIRSQLDRMEWLTASLLKLAKLDAGTITLERRLHPVNQLVQSALESLNLPLELKQHQVVISGDPHVKIQCDKGWTTEALVNILKNCIEHTPEQGRIHISWETNPIYDRLTIADNGEGIPAKDLPYIFNRFYKGSNARDDSIGIGLAMAHAIIQQQSGDITVSSEAGEGTTFTITFYKQRI</sequence>
<evidence type="ECO:0000256" key="9">
    <source>
        <dbReference type="ARBA" id="ARBA00023012"/>
    </source>
</evidence>
<keyword evidence="8" id="KW-0067">ATP-binding</keyword>
<comment type="caution">
    <text evidence="12">The sequence shown here is derived from an EMBL/GenBank/DDBJ whole genome shotgun (WGS) entry which is preliminary data.</text>
</comment>
<evidence type="ECO:0000256" key="4">
    <source>
        <dbReference type="ARBA" id="ARBA00022553"/>
    </source>
</evidence>
<dbReference type="InterPro" id="IPR036890">
    <property type="entry name" value="HATPase_C_sf"/>
</dbReference>
<dbReference type="PROSITE" id="PS50109">
    <property type="entry name" value="HIS_KIN"/>
    <property type="match status" value="1"/>
</dbReference>